<evidence type="ECO:0000313" key="2">
    <source>
        <dbReference type="EMBL" id="SUX41391.1"/>
    </source>
</evidence>
<reference evidence="1 3" key="1">
    <citation type="submission" date="2017-01" db="EMBL/GenBank/DDBJ databases">
        <authorList>
            <person name="Varghese N."/>
            <person name="Submissions S."/>
        </authorList>
    </citation>
    <scope>NUCLEOTIDE SEQUENCE [LARGE SCALE GENOMIC DNA]</scope>
    <source>
        <strain evidence="1 3">ATCC 27950</strain>
    </source>
</reference>
<dbReference type="Proteomes" id="UP000185725">
    <property type="component" value="Unassembled WGS sequence"/>
</dbReference>
<name>A0A381F4A8_9FLAO</name>
<evidence type="ECO:0000313" key="4">
    <source>
        <dbReference type="Proteomes" id="UP000255231"/>
    </source>
</evidence>
<reference evidence="2 4" key="2">
    <citation type="submission" date="2018-06" db="EMBL/GenBank/DDBJ databases">
        <authorList>
            <consortium name="Pathogen Informatics"/>
            <person name="Doyle S."/>
        </authorList>
    </citation>
    <scope>NUCLEOTIDE SEQUENCE [LARGE SCALE GENOMIC DNA]</scope>
    <source>
        <strain evidence="2 4">NCTC13560</strain>
    </source>
</reference>
<accession>A0A381F4A8</accession>
<keyword evidence="3" id="KW-1185">Reference proteome</keyword>
<dbReference type="AlphaFoldDB" id="A0A381F4A8"/>
<evidence type="ECO:0000313" key="3">
    <source>
        <dbReference type="Proteomes" id="UP000185725"/>
    </source>
</evidence>
<organism evidence="2 4">
    <name type="scientific">Chryseobacterium indoltheticum</name>
    <dbReference type="NCBI Taxonomy" id="254"/>
    <lineage>
        <taxon>Bacteria</taxon>
        <taxon>Pseudomonadati</taxon>
        <taxon>Bacteroidota</taxon>
        <taxon>Flavobacteriia</taxon>
        <taxon>Flavobacteriales</taxon>
        <taxon>Weeksellaceae</taxon>
        <taxon>Chryseobacterium group</taxon>
        <taxon>Chryseobacterium</taxon>
    </lineage>
</organism>
<dbReference type="EMBL" id="UFVS01000001">
    <property type="protein sequence ID" value="SUX41391.1"/>
    <property type="molecule type" value="Genomic_DNA"/>
</dbReference>
<gene>
    <name evidence="2" type="ORF">NCTC13560_00188</name>
    <name evidence="1" type="ORF">SAMN05421682_10413</name>
</gene>
<dbReference type="Proteomes" id="UP000255231">
    <property type="component" value="Unassembled WGS sequence"/>
</dbReference>
<dbReference type="RefSeq" id="WP_076559449.1">
    <property type="nucleotide sequence ID" value="NZ_CP033929.1"/>
</dbReference>
<dbReference type="KEGG" id="cil:EG358_14720"/>
<evidence type="ECO:0000313" key="1">
    <source>
        <dbReference type="EMBL" id="SIQ29597.1"/>
    </source>
</evidence>
<dbReference type="OrthoDB" id="1341760at2"/>
<proteinExistence type="predicted"/>
<protein>
    <submittedName>
        <fullName evidence="2">Uncharacterized protein</fullName>
    </submittedName>
</protein>
<dbReference type="EMBL" id="FTMF01000004">
    <property type="protein sequence ID" value="SIQ29597.1"/>
    <property type="molecule type" value="Genomic_DNA"/>
</dbReference>
<sequence>MNFRVFNKEGAVIPLNLDLNADYWALGDKDAAFNFMCNPSKNGIMWDHNDEEIILEDENADLKGYPTANLKNVVVIYLGINGKHKPPHNCVIYNLDGSIHKILEIPSLKSPLAIKRMEFLKEENPPLDTALYEGALCFSGFSVIKLNTGEIVNSIAIDYDRELWETRILNPETGEIGDLIYYGKN</sequence>
<dbReference type="GeneID" id="303674962"/>